<reference evidence="4 5" key="1">
    <citation type="journal article" date="2019" name="Plant Biotechnol. J.">
        <title>The red bayberry genome and genetic basis of sex determination.</title>
        <authorList>
            <person name="Jia H.M."/>
            <person name="Jia H.J."/>
            <person name="Cai Q.L."/>
            <person name="Wang Y."/>
            <person name="Zhao H.B."/>
            <person name="Yang W.F."/>
            <person name="Wang G.Y."/>
            <person name="Li Y.H."/>
            <person name="Zhan D.L."/>
            <person name="Shen Y.T."/>
            <person name="Niu Q.F."/>
            <person name="Chang L."/>
            <person name="Qiu J."/>
            <person name="Zhao L."/>
            <person name="Xie H.B."/>
            <person name="Fu W.Y."/>
            <person name="Jin J."/>
            <person name="Li X.W."/>
            <person name="Jiao Y."/>
            <person name="Zhou C.C."/>
            <person name="Tu T."/>
            <person name="Chai C.Y."/>
            <person name="Gao J.L."/>
            <person name="Fan L.J."/>
            <person name="van de Weg E."/>
            <person name="Wang J.Y."/>
            <person name="Gao Z.S."/>
        </authorList>
    </citation>
    <scope>NUCLEOTIDE SEQUENCE [LARGE SCALE GENOMIC DNA]</scope>
    <source>
        <tissue evidence="4">Leaves</tissue>
    </source>
</reference>
<dbReference type="Proteomes" id="UP000516437">
    <property type="component" value="Chromosome 1"/>
</dbReference>
<dbReference type="PRINTS" id="PR00413">
    <property type="entry name" value="HADHALOGNASE"/>
</dbReference>
<dbReference type="SFLD" id="SFLDG01129">
    <property type="entry name" value="C1.5:_HAD__Beta-PGM__Phosphata"/>
    <property type="match status" value="1"/>
</dbReference>
<dbReference type="FunFam" id="3.40.30.10:FF:000320">
    <property type="entry name" value="NHL repeat-containing protein 2"/>
    <property type="match status" value="1"/>
</dbReference>
<dbReference type="Pfam" id="PF00702">
    <property type="entry name" value="Hydrolase"/>
    <property type="match status" value="1"/>
</dbReference>
<dbReference type="FunFam" id="2.120.10.30:FF:000238">
    <property type="entry name" value="Haloacid dehalogenase-like hydrolase domain-containing protein Sgpp"/>
    <property type="match status" value="1"/>
</dbReference>
<dbReference type="InterPro" id="IPR023198">
    <property type="entry name" value="PGP-like_dom2"/>
</dbReference>
<name>A0A6A1WQF6_9ROSI</name>
<dbReference type="PANTHER" id="PTHR46388:SF2">
    <property type="entry name" value="NHL REPEAT-CONTAINING PROTEIN 2"/>
    <property type="match status" value="1"/>
</dbReference>
<evidence type="ECO:0000313" key="5">
    <source>
        <dbReference type="Proteomes" id="UP000516437"/>
    </source>
</evidence>
<dbReference type="CDD" id="cd07505">
    <property type="entry name" value="HAD_BPGM-like"/>
    <property type="match status" value="1"/>
</dbReference>
<dbReference type="Gene3D" id="3.40.30.10">
    <property type="entry name" value="Glutaredoxin"/>
    <property type="match status" value="1"/>
</dbReference>
<evidence type="ECO:0000313" key="4">
    <source>
        <dbReference type="EMBL" id="KAB1227394.1"/>
    </source>
</evidence>
<dbReference type="InterPro" id="IPR001258">
    <property type="entry name" value="NHL_repeat"/>
</dbReference>
<dbReference type="OrthoDB" id="273823at2759"/>
<evidence type="ECO:0000256" key="1">
    <source>
        <dbReference type="ARBA" id="ARBA00022737"/>
    </source>
</evidence>
<dbReference type="CDD" id="cd14951">
    <property type="entry name" value="NHL-2_like"/>
    <property type="match status" value="1"/>
</dbReference>
<feature type="repeat" description="NHL" evidence="2">
    <location>
        <begin position="868"/>
        <end position="898"/>
    </location>
</feature>
<dbReference type="PROSITE" id="PS51125">
    <property type="entry name" value="NHL"/>
    <property type="match status" value="1"/>
</dbReference>
<feature type="domain" description="Thioredoxin" evidence="3">
    <location>
        <begin position="425"/>
        <end position="571"/>
    </location>
</feature>
<dbReference type="NCBIfam" id="TIGR01509">
    <property type="entry name" value="HAD-SF-IA-v3"/>
    <property type="match status" value="1"/>
</dbReference>
<gene>
    <name evidence="4" type="ORF">CJ030_MR1G020881</name>
</gene>
<accession>A0A6A1WQF6</accession>
<dbReference type="SUPFAM" id="SSF52833">
    <property type="entry name" value="Thioredoxin-like"/>
    <property type="match status" value="1"/>
</dbReference>
<sequence>MALNSKLLLPPPSSSSFSPRTALFHFSANPKGPRPISLPSYLFHYQPKRLSFLRKMSVRACVKVEEKNVQEEASGRKWGKVSAVLFDMDGVLCNSEEPSRRAAVDVFAEMGVEVTVEDFVPFMGTGEANFLGGVASVKGVKGFNPEAAKKRFFEIYLDKYAKPNSGIGFPGALELITQCKSKGLKVAVASSADRIKVDANLAAAGLPLSMFDAIVSADAFENLKPAPDIFFAASKILNVPPSECIVIEDALAGVQAATAAQMRCIAVKTTLSEETLKTAGPSLIRKEIGNVSLQDILSGGSDGYNEKIKGNQFFSTSTQTSPAVLPGRTDNGSIQDRYSSNGGTFPIGGLQGSRRDIVKYGSLGVAISCLLFTITNWKAMQYASPKAIWNLLFGVKQPSLEPNAGESRFDRIQQFVNYISDLETKGTSPTVPEFPSKLDWLNTAPLQFRRDLKGRVVLLDFWTYCCINCMHVLPDLEFLEKKYKDMPFTVVGVHSAKFDNEKDLEAIRNAVLRYGITHPVVNDGEMTLWRELGVNSWPTFAIVGPNGKLIAQISGEGHRKDLDDLVEAALLFYGRKKILDNKPIPIRLEKDNDPRLLTSPLKFPGKLAIDALNNRLFISDSNHNRIVVTDLDGNFIIQIGTTGEEGLLDGNFDDATFNRPQGLAYNPKKNLLYVADTENHALREIDFANETVRTLAGNGSKGSDYSGGEKGTNQASLQKMKFDDLLLDHIQSCSNQKRCVFMLLQLLNSPWDICFEPLNEKIYIAMAGQHQIWEHNTFDGVTSAFSGDGYERNLNGSSPRSTSFAQPSGISLSPDLTVIYVADSESSSIRALDLKTGGSTLLAGGDPVFSDNLFKFGDHDGVGSEVLLQHPLGVLCAKDGQIYIADSYNHKIKKLDPTSKRVSTLAGTGKAGFKDGTALTAQLSEPSGITASENGRLFIADTNNSIIRYLDLNKEVVELLTLELKGVQPPMPKGRSLKRLRRRSSADTKTITVDGGSSNDGSLSLKILLPEEYHLSKEARSKFGVESEPENSVIIDPSDGYLSPEGSAILHFRRSSPSASLGRINCKVYYCKEDALSVPVFVI</sequence>
<dbReference type="InterPro" id="IPR036412">
    <property type="entry name" value="HAD-like_sf"/>
</dbReference>
<dbReference type="SFLD" id="SFLDS00003">
    <property type="entry name" value="Haloacid_Dehalogenase"/>
    <property type="match status" value="1"/>
</dbReference>
<dbReference type="InterPro" id="IPR013766">
    <property type="entry name" value="Thioredoxin_domain"/>
</dbReference>
<dbReference type="Gene3D" id="1.10.150.240">
    <property type="entry name" value="Putative phosphatase, domain 2"/>
    <property type="match status" value="1"/>
</dbReference>
<dbReference type="AlphaFoldDB" id="A0A6A1WQF6"/>
<dbReference type="Pfam" id="PF13905">
    <property type="entry name" value="Thioredoxin_8"/>
    <property type="match status" value="1"/>
</dbReference>
<dbReference type="InterPro" id="IPR012336">
    <property type="entry name" value="Thioredoxin-like_fold"/>
</dbReference>
<dbReference type="SFLD" id="SFLDG01135">
    <property type="entry name" value="C1.5.6:_HAD__Beta-PGM__Phospha"/>
    <property type="match status" value="1"/>
</dbReference>
<comment type="caution">
    <text evidence="4">The sequence shown here is derived from an EMBL/GenBank/DDBJ whole genome shotgun (WGS) entry which is preliminary data.</text>
</comment>
<dbReference type="InterPro" id="IPR011042">
    <property type="entry name" value="6-blade_b-propeller_TolB-like"/>
</dbReference>
<keyword evidence="1" id="KW-0677">Repeat</keyword>
<dbReference type="InterPro" id="IPR023214">
    <property type="entry name" value="HAD_sf"/>
</dbReference>
<dbReference type="SUPFAM" id="SSF101898">
    <property type="entry name" value="NHL repeat"/>
    <property type="match status" value="1"/>
</dbReference>
<dbReference type="PROSITE" id="PS51352">
    <property type="entry name" value="THIOREDOXIN_2"/>
    <property type="match status" value="1"/>
</dbReference>
<evidence type="ECO:0000256" key="2">
    <source>
        <dbReference type="PROSITE-ProRule" id="PRU00504"/>
    </source>
</evidence>
<keyword evidence="5" id="KW-1185">Reference proteome</keyword>
<dbReference type="Pfam" id="PF01436">
    <property type="entry name" value="NHL"/>
    <property type="match status" value="1"/>
</dbReference>
<organism evidence="4 5">
    <name type="scientific">Morella rubra</name>
    <name type="common">Chinese bayberry</name>
    <dbReference type="NCBI Taxonomy" id="262757"/>
    <lineage>
        <taxon>Eukaryota</taxon>
        <taxon>Viridiplantae</taxon>
        <taxon>Streptophyta</taxon>
        <taxon>Embryophyta</taxon>
        <taxon>Tracheophyta</taxon>
        <taxon>Spermatophyta</taxon>
        <taxon>Magnoliopsida</taxon>
        <taxon>eudicotyledons</taxon>
        <taxon>Gunneridae</taxon>
        <taxon>Pentapetalae</taxon>
        <taxon>rosids</taxon>
        <taxon>fabids</taxon>
        <taxon>Fagales</taxon>
        <taxon>Myricaceae</taxon>
        <taxon>Morella</taxon>
    </lineage>
</organism>
<evidence type="ECO:0000259" key="3">
    <source>
        <dbReference type="PROSITE" id="PS51352"/>
    </source>
</evidence>
<dbReference type="SUPFAM" id="SSF56784">
    <property type="entry name" value="HAD-like"/>
    <property type="match status" value="1"/>
</dbReference>
<dbReference type="PANTHER" id="PTHR46388">
    <property type="entry name" value="NHL REPEAT-CONTAINING PROTEIN 2"/>
    <property type="match status" value="1"/>
</dbReference>
<proteinExistence type="predicted"/>
<dbReference type="Gene3D" id="3.40.50.1000">
    <property type="entry name" value="HAD superfamily/HAD-like"/>
    <property type="match status" value="1"/>
</dbReference>
<dbReference type="InterPro" id="IPR036249">
    <property type="entry name" value="Thioredoxin-like_sf"/>
</dbReference>
<dbReference type="EMBL" id="RXIC02000019">
    <property type="protein sequence ID" value="KAB1227394.1"/>
    <property type="molecule type" value="Genomic_DNA"/>
</dbReference>
<dbReference type="InterPro" id="IPR006439">
    <property type="entry name" value="HAD-SF_hydro_IA"/>
</dbReference>
<dbReference type="Gene3D" id="2.120.10.30">
    <property type="entry name" value="TolB, C-terminal domain"/>
    <property type="match status" value="3"/>
</dbReference>
<dbReference type="InterPro" id="IPR045302">
    <property type="entry name" value="NHL2_NHL_rpt_dom"/>
</dbReference>
<protein>
    <submittedName>
        <fullName evidence="4">NHL repeat-containing protein 2</fullName>
    </submittedName>
</protein>